<protein>
    <submittedName>
        <fullName evidence="1">Uncharacterized protein</fullName>
    </submittedName>
</protein>
<sequence>MEKGYVCYPIQEARTVPVTYAESKDIFTNKNRQYENQDMPLVAEFSYKELKDHDNYDPYFKHVQKDFEKVRTPSKKNDYFENVKMRDQLDQYIESTRMSQELQTRKKEYKDFIKDYEEKDLWSRRKKECENKYPGIFKTSAKSVLARYKQVNDMFAYDPRGIYE</sequence>
<evidence type="ECO:0000313" key="1">
    <source>
        <dbReference type="EMBL" id="CAI2382377.1"/>
    </source>
</evidence>
<accession>A0AAD1Y0A3</accession>
<dbReference type="AlphaFoldDB" id="A0AAD1Y0A3"/>
<reference evidence="1" key="1">
    <citation type="submission" date="2023-07" db="EMBL/GenBank/DDBJ databases">
        <authorList>
            <consortium name="AG Swart"/>
            <person name="Singh M."/>
            <person name="Singh A."/>
            <person name="Seah K."/>
            <person name="Emmerich C."/>
        </authorList>
    </citation>
    <scope>NUCLEOTIDE SEQUENCE</scope>
    <source>
        <strain evidence="1">DP1</strain>
    </source>
</reference>
<dbReference type="EMBL" id="CAMPGE010024548">
    <property type="protein sequence ID" value="CAI2382377.1"/>
    <property type="molecule type" value="Genomic_DNA"/>
</dbReference>
<gene>
    <name evidence="1" type="ORF">ECRASSUSDP1_LOCUS23849</name>
</gene>
<evidence type="ECO:0000313" key="2">
    <source>
        <dbReference type="Proteomes" id="UP001295684"/>
    </source>
</evidence>
<organism evidence="1 2">
    <name type="scientific">Euplotes crassus</name>
    <dbReference type="NCBI Taxonomy" id="5936"/>
    <lineage>
        <taxon>Eukaryota</taxon>
        <taxon>Sar</taxon>
        <taxon>Alveolata</taxon>
        <taxon>Ciliophora</taxon>
        <taxon>Intramacronucleata</taxon>
        <taxon>Spirotrichea</taxon>
        <taxon>Hypotrichia</taxon>
        <taxon>Euplotida</taxon>
        <taxon>Euplotidae</taxon>
        <taxon>Moneuplotes</taxon>
    </lineage>
</organism>
<proteinExistence type="predicted"/>
<name>A0AAD1Y0A3_EUPCR</name>
<comment type="caution">
    <text evidence="1">The sequence shown here is derived from an EMBL/GenBank/DDBJ whole genome shotgun (WGS) entry which is preliminary data.</text>
</comment>
<dbReference type="Proteomes" id="UP001295684">
    <property type="component" value="Unassembled WGS sequence"/>
</dbReference>
<keyword evidence="2" id="KW-1185">Reference proteome</keyword>